<comment type="caution">
    <text evidence="2">The sequence shown here is derived from an EMBL/GenBank/DDBJ whole genome shotgun (WGS) entry which is preliminary data.</text>
</comment>
<feature type="chain" id="PRO_5047207356" evidence="1">
    <location>
        <begin position="18"/>
        <end position="104"/>
    </location>
</feature>
<keyword evidence="3" id="KW-1185">Reference proteome</keyword>
<accession>A0ABR1UVG2</accession>
<dbReference type="RefSeq" id="XP_066660660.1">
    <property type="nucleotide sequence ID" value="XM_066818472.1"/>
</dbReference>
<proteinExistence type="predicted"/>
<protein>
    <submittedName>
        <fullName evidence="2">Uncharacterized protein</fullName>
    </submittedName>
</protein>
<evidence type="ECO:0000313" key="3">
    <source>
        <dbReference type="Proteomes" id="UP001433268"/>
    </source>
</evidence>
<name>A0ABR1UVG2_9PEZI</name>
<keyword evidence="1" id="KW-0732">Signal</keyword>
<evidence type="ECO:0000256" key="1">
    <source>
        <dbReference type="SAM" id="SignalP"/>
    </source>
</evidence>
<dbReference type="Gene3D" id="3.30.43.10">
    <property type="entry name" value="Uridine Diphospho-n-acetylenolpyruvylglucosamine Reductase, domain 2"/>
    <property type="match status" value="1"/>
</dbReference>
<sequence>MFASTLLLSSLVALAQGGALITRFDINQCLASSGVPQDVKGSDDWNADSAAFNIRIPYTPVAIAVPKTTDHIKKAILCGKKPSIPLLLGDIFCRYVNGPLGTII</sequence>
<dbReference type="Proteomes" id="UP001433268">
    <property type="component" value="Unassembled WGS sequence"/>
</dbReference>
<organism evidence="2 3">
    <name type="scientific">Apiospora hydei</name>
    <dbReference type="NCBI Taxonomy" id="1337664"/>
    <lineage>
        <taxon>Eukaryota</taxon>
        <taxon>Fungi</taxon>
        <taxon>Dikarya</taxon>
        <taxon>Ascomycota</taxon>
        <taxon>Pezizomycotina</taxon>
        <taxon>Sordariomycetes</taxon>
        <taxon>Xylariomycetidae</taxon>
        <taxon>Amphisphaeriales</taxon>
        <taxon>Apiosporaceae</taxon>
        <taxon>Apiospora</taxon>
    </lineage>
</organism>
<reference evidence="2 3" key="1">
    <citation type="submission" date="2023-01" db="EMBL/GenBank/DDBJ databases">
        <title>Analysis of 21 Apiospora genomes using comparative genomics revels a genus with tremendous synthesis potential of carbohydrate active enzymes and secondary metabolites.</title>
        <authorList>
            <person name="Sorensen T."/>
        </authorList>
    </citation>
    <scope>NUCLEOTIDE SEQUENCE [LARGE SCALE GENOMIC DNA]</scope>
    <source>
        <strain evidence="2 3">CBS 114990</strain>
    </source>
</reference>
<dbReference type="InterPro" id="IPR016167">
    <property type="entry name" value="FAD-bd_PCMH_sub1"/>
</dbReference>
<gene>
    <name evidence="2" type="ORF">PG997_014158</name>
</gene>
<evidence type="ECO:0000313" key="2">
    <source>
        <dbReference type="EMBL" id="KAK8062061.1"/>
    </source>
</evidence>
<feature type="signal peptide" evidence="1">
    <location>
        <begin position="1"/>
        <end position="17"/>
    </location>
</feature>
<dbReference type="GeneID" id="92051532"/>
<dbReference type="EMBL" id="JAQQWN010000010">
    <property type="protein sequence ID" value="KAK8062061.1"/>
    <property type="molecule type" value="Genomic_DNA"/>
</dbReference>